<evidence type="ECO:0000256" key="3">
    <source>
        <dbReference type="ARBA" id="ARBA00012334"/>
    </source>
</evidence>
<dbReference type="PROSITE" id="PS51733">
    <property type="entry name" value="BPL_LPL_CATALYTIC"/>
    <property type="match status" value="1"/>
</dbReference>
<dbReference type="EMBL" id="LR877145">
    <property type="protein sequence ID" value="CAD2212817.1"/>
    <property type="molecule type" value="Genomic_DNA"/>
</dbReference>
<evidence type="ECO:0000256" key="1">
    <source>
        <dbReference type="ARBA" id="ARBA00004821"/>
    </source>
</evidence>
<dbReference type="AlphaFoldDB" id="A0A7G2C285"/>
<protein>
    <recommendedName>
        <fullName evidence="3">lipoyl(octanoyl) transferase</fullName>
        <ecNumber evidence="3">2.3.1.181</ecNumber>
    </recommendedName>
</protein>
<keyword evidence="8" id="KW-1185">Reference proteome</keyword>
<accession>A0A7G2C285</accession>
<evidence type="ECO:0000259" key="6">
    <source>
        <dbReference type="PROSITE" id="PS51733"/>
    </source>
</evidence>
<gene>
    <name evidence="7" type="ORF">ADEAN_000022900</name>
</gene>
<evidence type="ECO:0000256" key="5">
    <source>
        <dbReference type="ARBA" id="ARBA00023315"/>
    </source>
</evidence>
<dbReference type="OrthoDB" id="19908at2759"/>
<dbReference type="PANTHER" id="PTHR10993:SF7">
    <property type="entry name" value="LIPOYLTRANSFERASE 2, MITOCHONDRIAL-RELATED"/>
    <property type="match status" value="1"/>
</dbReference>
<evidence type="ECO:0000313" key="7">
    <source>
        <dbReference type="EMBL" id="CAD2212817.1"/>
    </source>
</evidence>
<evidence type="ECO:0000256" key="2">
    <source>
        <dbReference type="ARBA" id="ARBA00007907"/>
    </source>
</evidence>
<comment type="similarity">
    <text evidence="2">Belongs to the LipB family.</text>
</comment>
<proteinExistence type="inferred from homology"/>
<keyword evidence="5" id="KW-0012">Acyltransferase</keyword>
<dbReference type="Proteomes" id="UP000515908">
    <property type="component" value="Chromosome 01"/>
</dbReference>
<dbReference type="UniPathway" id="UPA00538">
    <property type="reaction ID" value="UER00592"/>
</dbReference>
<evidence type="ECO:0000313" key="8">
    <source>
        <dbReference type="Proteomes" id="UP000515908"/>
    </source>
</evidence>
<dbReference type="Gene3D" id="3.30.930.10">
    <property type="entry name" value="Bira Bifunctional Protein, Domain 2"/>
    <property type="match status" value="1"/>
</dbReference>
<name>A0A7G2C285_9TRYP</name>
<dbReference type="VEuPathDB" id="TriTrypDB:ADEAN_000022900"/>
<dbReference type="InterPro" id="IPR020605">
    <property type="entry name" value="Octanoyltransferase_CS"/>
</dbReference>
<dbReference type="NCBIfam" id="TIGR00214">
    <property type="entry name" value="lipB"/>
    <property type="match status" value="1"/>
</dbReference>
<feature type="domain" description="BPL/LPL catalytic" evidence="6">
    <location>
        <begin position="40"/>
        <end position="238"/>
    </location>
</feature>
<dbReference type="PANTHER" id="PTHR10993">
    <property type="entry name" value="OCTANOYLTRANSFERASE"/>
    <property type="match status" value="1"/>
</dbReference>
<dbReference type="EC" id="2.3.1.181" evidence="3"/>
<dbReference type="SUPFAM" id="SSF55681">
    <property type="entry name" value="Class II aaRS and biotin synthetases"/>
    <property type="match status" value="1"/>
</dbReference>
<dbReference type="GO" id="GO:0009249">
    <property type="term" value="P:protein lipoylation"/>
    <property type="evidence" value="ECO:0007669"/>
    <property type="project" value="InterPro"/>
</dbReference>
<dbReference type="InterPro" id="IPR000544">
    <property type="entry name" value="Octanoyltransferase"/>
</dbReference>
<dbReference type="PROSITE" id="PS01313">
    <property type="entry name" value="LIPB"/>
    <property type="match status" value="1"/>
</dbReference>
<reference evidence="7 8" key="1">
    <citation type="submission" date="2020-08" db="EMBL/GenBank/DDBJ databases">
        <authorList>
            <person name="Newling K."/>
            <person name="Davey J."/>
            <person name="Forrester S."/>
        </authorList>
    </citation>
    <scope>NUCLEOTIDE SEQUENCE [LARGE SCALE GENOMIC DNA]</scope>
    <source>
        <strain evidence="8">Crithidia deanei Carvalho (ATCC PRA-265)</strain>
    </source>
</reference>
<organism evidence="7 8">
    <name type="scientific">Angomonas deanei</name>
    <dbReference type="NCBI Taxonomy" id="59799"/>
    <lineage>
        <taxon>Eukaryota</taxon>
        <taxon>Discoba</taxon>
        <taxon>Euglenozoa</taxon>
        <taxon>Kinetoplastea</taxon>
        <taxon>Metakinetoplastina</taxon>
        <taxon>Trypanosomatida</taxon>
        <taxon>Trypanosomatidae</taxon>
        <taxon>Strigomonadinae</taxon>
        <taxon>Angomonas</taxon>
    </lineage>
</organism>
<evidence type="ECO:0000256" key="4">
    <source>
        <dbReference type="ARBA" id="ARBA00022679"/>
    </source>
</evidence>
<sequence>MKCFFLGRRGYREVLAVQETLYKAKIERQSLIRRGETTQPALPDVTLMVEHAQPVYTLGRRDTSEGLPRDSTVEVVPTRRGGGITWHGPGQLTVYPIVHVQHLWQGAQQPPAKDRSPIVWYSAVLERTMMSIATAHGIPSHPYKTGVWAEEREGVPHRKLGSIGLQLGSWVSMHGTGLNVCNDLSYFDHIVMCELPGESATSLHQEMRERGIAGELPTIPEVAALFYREMAAHLRQDETSYAFDKMTDLSLEKEWEKAILQGDEYYRVKKKSELLIHTIRYNENKTIT</sequence>
<dbReference type="GO" id="GO:0033819">
    <property type="term" value="F:lipoyl(octanoyl) transferase activity"/>
    <property type="evidence" value="ECO:0007669"/>
    <property type="project" value="UniProtKB-EC"/>
</dbReference>
<keyword evidence="4" id="KW-0808">Transferase</keyword>
<dbReference type="Pfam" id="PF21948">
    <property type="entry name" value="LplA-B_cat"/>
    <property type="match status" value="1"/>
</dbReference>
<comment type="pathway">
    <text evidence="1">Protein modification; protein lipoylation via endogenous pathway; protein N(6)-(lipoyl)lysine from octanoyl-[acyl-carrier-protein]: step 1/2.</text>
</comment>
<dbReference type="InterPro" id="IPR045864">
    <property type="entry name" value="aa-tRNA-synth_II/BPL/LPL"/>
</dbReference>
<dbReference type="InterPro" id="IPR004143">
    <property type="entry name" value="BPL_LPL_catalytic"/>
</dbReference>